<reference evidence="1" key="1">
    <citation type="submission" date="2020-11" db="EMBL/GenBank/DDBJ databases">
        <authorList>
            <person name="Tran Van P."/>
        </authorList>
    </citation>
    <scope>NUCLEOTIDE SEQUENCE</scope>
</reference>
<name>A0A7R9DQB6_TIMPO</name>
<gene>
    <name evidence="1" type="ORF">TPSB3V08_LOCUS12178</name>
</gene>
<dbReference type="EMBL" id="OD015605">
    <property type="protein sequence ID" value="CAD7418037.1"/>
    <property type="molecule type" value="Genomic_DNA"/>
</dbReference>
<protein>
    <submittedName>
        <fullName evidence="1">Uncharacterized protein</fullName>
    </submittedName>
</protein>
<sequence length="99" mass="10905">MWLNKKNGSIYRVMSVPGSRNTYSKLAAVSNICQQHSHLPAHGVLDTSPDDSVLNKKDALKNAREIHSEDRSSDGMIDGVRTEVLVLDADETRAVDIKS</sequence>
<organism evidence="1">
    <name type="scientific">Timema poppense</name>
    <name type="common">Walking stick</name>
    <dbReference type="NCBI Taxonomy" id="170557"/>
    <lineage>
        <taxon>Eukaryota</taxon>
        <taxon>Metazoa</taxon>
        <taxon>Ecdysozoa</taxon>
        <taxon>Arthropoda</taxon>
        <taxon>Hexapoda</taxon>
        <taxon>Insecta</taxon>
        <taxon>Pterygota</taxon>
        <taxon>Neoptera</taxon>
        <taxon>Polyneoptera</taxon>
        <taxon>Phasmatodea</taxon>
        <taxon>Timematodea</taxon>
        <taxon>Timematoidea</taxon>
        <taxon>Timematidae</taxon>
        <taxon>Timema</taxon>
    </lineage>
</organism>
<accession>A0A7R9DQB6</accession>
<dbReference type="AlphaFoldDB" id="A0A7R9DQB6"/>
<proteinExistence type="predicted"/>
<evidence type="ECO:0000313" key="1">
    <source>
        <dbReference type="EMBL" id="CAD7418037.1"/>
    </source>
</evidence>